<name>A0A221KHQ7_VITFI</name>
<organism evidence="1 2">
    <name type="scientific">Vitreoscilla filiformis</name>
    <dbReference type="NCBI Taxonomy" id="63"/>
    <lineage>
        <taxon>Bacteria</taxon>
        <taxon>Pseudomonadati</taxon>
        <taxon>Pseudomonadota</taxon>
        <taxon>Betaproteobacteria</taxon>
        <taxon>Neisseriales</taxon>
        <taxon>Neisseriaceae</taxon>
        <taxon>Vitreoscilla</taxon>
    </lineage>
</organism>
<dbReference type="KEGG" id="vff:VITFI_CDS2794"/>
<proteinExistence type="predicted"/>
<protein>
    <submittedName>
        <fullName evidence="1">Uncharacterized protein</fullName>
    </submittedName>
</protein>
<accession>A0A221KHQ7</accession>
<dbReference type="RefSeq" id="WP_157725697.1">
    <property type="nucleotide sequence ID" value="NZ_CP022423.1"/>
</dbReference>
<evidence type="ECO:0000313" key="2">
    <source>
        <dbReference type="Proteomes" id="UP000199729"/>
    </source>
</evidence>
<sequence>MKTQTQKKLVAGNSPILSPQDVQQRRLAEARVRVQRVGGVPSLGALIAKFGNWPVTEASGKVVPSKG</sequence>
<dbReference type="AlphaFoldDB" id="A0A221KHQ7"/>
<dbReference type="Proteomes" id="UP000199729">
    <property type="component" value="Chromosome"/>
</dbReference>
<gene>
    <name evidence="1" type="ORF">VITFI_CDS2794</name>
</gene>
<evidence type="ECO:0000313" key="1">
    <source>
        <dbReference type="EMBL" id="ASM78571.1"/>
    </source>
</evidence>
<dbReference type="EMBL" id="CP022423">
    <property type="protein sequence ID" value="ASM78571.1"/>
    <property type="molecule type" value="Genomic_DNA"/>
</dbReference>
<keyword evidence="2" id="KW-1185">Reference proteome</keyword>
<reference evidence="1 2" key="1">
    <citation type="submission" date="2017-07" db="EMBL/GenBank/DDBJ databases">
        <title>Complete Genome Sequence of the cosmetic ferment Vitreoscilla filiformis (ATCC15551).</title>
        <authorList>
            <person name="Contreras S."/>
            <person name="Sagory-Zalkind P."/>
            <person name="Blanquart H."/>
            <person name="Iltis A."/>
            <person name="Morand S.C."/>
        </authorList>
    </citation>
    <scope>NUCLEOTIDE SEQUENCE [LARGE SCALE GENOMIC DNA]</scope>
    <source>
        <strain evidence="1 2">ATCC 15551</strain>
    </source>
</reference>